<sequence>MTLLSGMPHGALQARTTWCADDEKKFLCIDIVQGPSTPYVMKTTPYRVAFCSFGFWRTTKQSVLCHFSATSTKVRSLHIFPLCGVCDCPSDKQKTRPWVPTWGRHKRSCVCAYTHVELNVKHCHPRLRRHRPLLRCGTTPEWDGQHYSVANGQAASSGLKVQAERMAGRDGGHRRRQRQAFVAEFLHTEGIHLDPTKVAFNPGLRLIAKTLANSLCGKLSQRVGHTEIQYTRTPAEFHKLLDDPTYDKLDFVHVSDHMDRWPIFVTSYARLHLYGYMEQVLALNNAELLYCDWSSVCTGGEALGQMKREHVDRRIVEFVAGGPKNYGIRHTARDGTDERANLKIRSFRLSYATPQLINFDAMKEADAVDVQH</sequence>
<protein>
    <submittedName>
        <fullName evidence="1">Uncharacterized protein</fullName>
    </submittedName>
</protein>
<evidence type="ECO:0000313" key="2">
    <source>
        <dbReference type="Proteomes" id="UP001620645"/>
    </source>
</evidence>
<evidence type="ECO:0000313" key="1">
    <source>
        <dbReference type="EMBL" id="KAL3068199.1"/>
    </source>
</evidence>
<dbReference type="InterPro" id="IPR043502">
    <property type="entry name" value="DNA/RNA_pol_sf"/>
</dbReference>
<reference evidence="1 2" key="1">
    <citation type="submission" date="2024-10" db="EMBL/GenBank/DDBJ databases">
        <authorList>
            <person name="Kim D."/>
        </authorList>
    </citation>
    <scope>NUCLEOTIDE SEQUENCE [LARGE SCALE GENOMIC DNA]</scope>
    <source>
        <strain evidence="1">Taebaek</strain>
    </source>
</reference>
<dbReference type="Gene3D" id="3.90.1600.10">
    <property type="entry name" value="Palm domain of DNA polymerase"/>
    <property type="match status" value="1"/>
</dbReference>
<organism evidence="1 2">
    <name type="scientific">Heterodera schachtii</name>
    <name type="common">Sugarbeet cyst nematode worm</name>
    <name type="synonym">Tylenchus schachtii</name>
    <dbReference type="NCBI Taxonomy" id="97005"/>
    <lineage>
        <taxon>Eukaryota</taxon>
        <taxon>Metazoa</taxon>
        <taxon>Ecdysozoa</taxon>
        <taxon>Nematoda</taxon>
        <taxon>Chromadorea</taxon>
        <taxon>Rhabditida</taxon>
        <taxon>Tylenchina</taxon>
        <taxon>Tylenchomorpha</taxon>
        <taxon>Tylenchoidea</taxon>
        <taxon>Heteroderidae</taxon>
        <taxon>Heteroderinae</taxon>
        <taxon>Heterodera</taxon>
    </lineage>
</organism>
<proteinExistence type="predicted"/>
<gene>
    <name evidence="1" type="ORF">niasHS_016445</name>
</gene>
<keyword evidence="2" id="KW-1185">Reference proteome</keyword>
<dbReference type="InterPro" id="IPR023211">
    <property type="entry name" value="DNA_pol_palm_dom_sf"/>
</dbReference>
<dbReference type="Proteomes" id="UP001620645">
    <property type="component" value="Unassembled WGS sequence"/>
</dbReference>
<dbReference type="EMBL" id="JBICCN010000452">
    <property type="protein sequence ID" value="KAL3068199.1"/>
    <property type="molecule type" value="Genomic_DNA"/>
</dbReference>
<dbReference type="SUPFAM" id="SSF56672">
    <property type="entry name" value="DNA/RNA polymerases"/>
    <property type="match status" value="1"/>
</dbReference>
<comment type="caution">
    <text evidence="1">The sequence shown here is derived from an EMBL/GenBank/DDBJ whole genome shotgun (WGS) entry which is preliminary data.</text>
</comment>
<name>A0ABD2HNP4_HETSC</name>
<dbReference type="PANTHER" id="PTHR33568">
    <property type="entry name" value="DNA POLYMERASE"/>
    <property type="match status" value="1"/>
</dbReference>
<dbReference type="PANTHER" id="PTHR33568:SF3">
    <property type="entry name" value="DNA-DIRECTED DNA POLYMERASE"/>
    <property type="match status" value="1"/>
</dbReference>
<accession>A0ABD2HNP4</accession>
<dbReference type="AlphaFoldDB" id="A0ABD2HNP4"/>